<dbReference type="Gene3D" id="3.40.50.150">
    <property type="entry name" value="Vaccinia Virus protein VP39"/>
    <property type="match status" value="1"/>
</dbReference>
<dbReference type="STRING" id="399550.Smar_1118"/>
<name>A3DNK4_STAMF</name>
<dbReference type="Proteomes" id="UP000000254">
    <property type="component" value="Chromosome"/>
</dbReference>
<keyword evidence="2" id="KW-1185">Reference proteome</keyword>
<dbReference type="eggNOG" id="arCOG00055">
    <property type="taxonomic scope" value="Archaea"/>
</dbReference>
<dbReference type="AlphaFoldDB" id="A3DNK4"/>
<reference evidence="2" key="1">
    <citation type="journal article" date="2009" name="BMC Genomics">
        <title>The complete genome sequence of Staphylothermus marinus reveals differences in sulfur metabolism among heterotrophic Crenarchaeota.</title>
        <authorList>
            <person name="Anderson I.J."/>
            <person name="Dharmarajan L."/>
            <person name="Rodriguez J."/>
            <person name="Hooper S."/>
            <person name="Porat I."/>
            <person name="Ulrich L.E."/>
            <person name="Elkins J.G."/>
            <person name="Mavromatis K."/>
            <person name="Sun H."/>
            <person name="Land M."/>
            <person name="Lapidus A."/>
            <person name="Lucas S."/>
            <person name="Barry K."/>
            <person name="Huber H."/>
            <person name="Zhulin I.B."/>
            <person name="Whitman W.B."/>
            <person name="Mukhopadhyay B."/>
            <person name="Woese C."/>
            <person name="Bristow J."/>
            <person name="Kyrpides N."/>
        </authorList>
    </citation>
    <scope>NUCLEOTIDE SEQUENCE [LARGE SCALE GENOMIC DNA]</scope>
    <source>
        <strain evidence="2">ATCC 43588 / DSM 3639 / JCM 9404 / F1</strain>
    </source>
</reference>
<dbReference type="EMBL" id="CP000575">
    <property type="protein sequence ID" value="ABN70214.1"/>
    <property type="molecule type" value="Genomic_DNA"/>
</dbReference>
<accession>A3DNK4</accession>
<dbReference type="SUPFAM" id="SSF53335">
    <property type="entry name" value="S-adenosyl-L-methionine-dependent methyltransferases"/>
    <property type="match status" value="1"/>
</dbReference>
<evidence type="ECO:0000313" key="1">
    <source>
        <dbReference type="EMBL" id="ABN70214.1"/>
    </source>
</evidence>
<sequence>MFFHIQKIIPCITRYLLQEKIDKADSLSRQIANKAYDFIQKHVGPKEIQEYIDKNTGGLGYRNKLVGADWERVVALGCYIAWAEAVSNKDTVLEIGTGLGRTNYCLQYSGAKQIITIDIDPYIVGIALNNNPYEAFQHALNNRSITKIILGDANILTNILLRIGYYFTHIVHDGGPNPRKNPRIFSNSFLFKLHVLLRKNGRISVFAGKDPRIVSRIYKFFKDLGYETYTFNPPGLNIKIVRGIKSS</sequence>
<evidence type="ECO:0000313" key="2">
    <source>
        <dbReference type="Proteomes" id="UP000000254"/>
    </source>
</evidence>
<proteinExistence type="predicted"/>
<organism evidence="1 2">
    <name type="scientific">Staphylothermus marinus (strain ATCC 43588 / DSM 3639 / JCM 9404 / F1)</name>
    <dbReference type="NCBI Taxonomy" id="399550"/>
    <lineage>
        <taxon>Archaea</taxon>
        <taxon>Thermoproteota</taxon>
        <taxon>Thermoprotei</taxon>
        <taxon>Desulfurococcales</taxon>
        <taxon>Desulfurococcaceae</taxon>
        <taxon>Staphylothermus</taxon>
    </lineage>
</organism>
<dbReference type="KEGG" id="smr:Smar_1118"/>
<gene>
    <name evidence="1" type="ordered locus">Smar_1118</name>
</gene>
<reference evidence="1 2" key="2">
    <citation type="journal article" date="2009" name="Stand. Genomic Sci.">
        <title>Complete genome sequence of Staphylothermus marinus Stetter and Fiala 1986 type strain F1.</title>
        <authorList>
            <person name="Anderson I.J."/>
            <person name="Sun H."/>
            <person name="Lapidus A."/>
            <person name="Copeland A."/>
            <person name="Glavina Del Rio T."/>
            <person name="Tice H."/>
            <person name="Dalin E."/>
            <person name="Lucas S."/>
            <person name="Barry K."/>
            <person name="Land M."/>
            <person name="Richardson P."/>
            <person name="Huber H."/>
            <person name="Kyrpides N.C."/>
        </authorList>
    </citation>
    <scope>NUCLEOTIDE SEQUENCE [LARGE SCALE GENOMIC DNA]</scope>
    <source>
        <strain evidence="2">ATCC 43588 / DSM 3639 / JCM 9404 / F1</strain>
    </source>
</reference>
<dbReference type="Pfam" id="PF06325">
    <property type="entry name" value="PrmA"/>
    <property type="match status" value="1"/>
</dbReference>
<dbReference type="InterPro" id="IPR029063">
    <property type="entry name" value="SAM-dependent_MTases_sf"/>
</dbReference>
<protein>
    <submittedName>
        <fullName evidence="1">Spermidine synthase</fullName>
    </submittedName>
</protein>
<dbReference type="HOGENOM" id="CLU_1122661_0_0_2"/>